<dbReference type="Pfam" id="PF01649">
    <property type="entry name" value="Ribosomal_S20p"/>
    <property type="match status" value="1"/>
</dbReference>
<evidence type="ECO:0000256" key="1">
    <source>
        <dbReference type="ARBA" id="ARBA00003134"/>
    </source>
</evidence>
<dbReference type="InterPro" id="IPR036510">
    <property type="entry name" value="Ribosomal_bS20_sf"/>
</dbReference>
<dbReference type="HAMAP" id="MF_00500">
    <property type="entry name" value="Ribosomal_bS20"/>
    <property type="match status" value="1"/>
</dbReference>
<evidence type="ECO:0000313" key="11">
    <source>
        <dbReference type="Proteomes" id="UP000022141"/>
    </source>
</evidence>
<keyword evidence="3 8" id="KW-0699">rRNA-binding</keyword>
<dbReference type="GO" id="GO:0003735">
    <property type="term" value="F:structural constituent of ribosome"/>
    <property type="evidence" value="ECO:0007669"/>
    <property type="project" value="InterPro"/>
</dbReference>
<evidence type="ECO:0000256" key="5">
    <source>
        <dbReference type="ARBA" id="ARBA00022980"/>
    </source>
</evidence>
<keyword evidence="5 8" id="KW-0689">Ribosomal protein</keyword>
<dbReference type="PATRIC" id="fig|1454004.3.peg.2025"/>
<evidence type="ECO:0000256" key="8">
    <source>
        <dbReference type="HAMAP-Rule" id="MF_00500"/>
    </source>
</evidence>
<dbReference type="GO" id="GO:0070181">
    <property type="term" value="F:small ribosomal subunit rRNA binding"/>
    <property type="evidence" value="ECO:0007669"/>
    <property type="project" value="TreeGrafter"/>
</dbReference>
<name>A0A011PN31_ACCRE</name>
<comment type="function">
    <text evidence="1 8">Binds directly to 16S ribosomal RNA.</text>
</comment>
<keyword evidence="6 8" id="KW-0687">Ribonucleoprotein</keyword>
<evidence type="ECO:0000256" key="2">
    <source>
        <dbReference type="ARBA" id="ARBA00007634"/>
    </source>
</evidence>
<dbReference type="FunFam" id="1.20.58.110:FF:000001">
    <property type="entry name" value="30S ribosomal protein S20"/>
    <property type="match status" value="1"/>
</dbReference>
<evidence type="ECO:0000256" key="3">
    <source>
        <dbReference type="ARBA" id="ARBA00022730"/>
    </source>
</evidence>
<evidence type="ECO:0000313" key="10">
    <source>
        <dbReference type="EMBL" id="EXI88856.1"/>
    </source>
</evidence>
<comment type="similarity">
    <text evidence="2 8">Belongs to the bacterial ribosomal protein bS20 family.</text>
</comment>
<dbReference type="PANTHER" id="PTHR33398:SF1">
    <property type="entry name" value="SMALL RIBOSOMAL SUBUNIT PROTEIN BS20C"/>
    <property type="match status" value="1"/>
</dbReference>
<evidence type="ECO:0000256" key="4">
    <source>
        <dbReference type="ARBA" id="ARBA00022884"/>
    </source>
</evidence>
<proteinExistence type="inferred from homology"/>
<comment type="caution">
    <text evidence="10">The sequence shown here is derived from an EMBL/GenBank/DDBJ whole genome shotgun (WGS) entry which is preliminary data.</text>
</comment>
<feature type="compositionally biased region" description="Basic residues" evidence="9">
    <location>
        <begin position="7"/>
        <end position="19"/>
    </location>
</feature>
<dbReference type="Proteomes" id="UP000022141">
    <property type="component" value="Unassembled WGS sequence"/>
</dbReference>
<feature type="region of interest" description="Disordered" evidence="9">
    <location>
        <begin position="1"/>
        <end position="22"/>
    </location>
</feature>
<evidence type="ECO:0000256" key="7">
    <source>
        <dbReference type="ARBA" id="ARBA00035136"/>
    </source>
</evidence>
<organism evidence="10 11">
    <name type="scientific">Accumulibacter regalis</name>
    <dbReference type="NCBI Taxonomy" id="522306"/>
    <lineage>
        <taxon>Bacteria</taxon>
        <taxon>Pseudomonadati</taxon>
        <taxon>Pseudomonadota</taxon>
        <taxon>Betaproteobacteria</taxon>
        <taxon>Candidatus Accumulibacter</taxon>
    </lineage>
</organism>
<dbReference type="GO" id="GO:0005829">
    <property type="term" value="C:cytosol"/>
    <property type="evidence" value="ECO:0007669"/>
    <property type="project" value="TreeGrafter"/>
</dbReference>
<dbReference type="STRING" id="1454004.AW11_01959"/>
<dbReference type="SUPFAM" id="SSF46992">
    <property type="entry name" value="Ribosomal protein S20"/>
    <property type="match status" value="1"/>
</dbReference>
<accession>A0A011PN31</accession>
<keyword evidence="4 8" id="KW-0694">RNA-binding</keyword>
<reference evidence="10" key="1">
    <citation type="submission" date="2014-02" db="EMBL/GenBank/DDBJ databases">
        <title>Expanding our view of genomic diversity in Candidatus Accumulibacter clades.</title>
        <authorList>
            <person name="Skennerton C.T."/>
            <person name="Barr J.J."/>
            <person name="Slater F.R."/>
            <person name="Bond P.L."/>
            <person name="Tyson G.W."/>
        </authorList>
    </citation>
    <scope>NUCLEOTIDE SEQUENCE [LARGE SCALE GENOMIC DNA]</scope>
</reference>
<dbReference type="InterPro" id="IPR002583">
    <property type="entry name" value="Ribosomal_bS20"/>
</dbReference>
<dbReference type="GO" id="GO:0015935">
    <property type="term" value="C:small ribosomal subunit"/>
    <property type="evidence" value="ECO:0007669"/>
    <property type="project" value="TreeGrafter"/>
</dbReference>
<dbReference type="GO" id="GO:0006412">
    <property type="term" value="P:translation"/>
    <property type="evidence" value="ECO:0007669"/>
    <property type="project" value="UniProtKB-UniRule"/>
</dbReference>
<evidence type="ECO:0000256" key="9">
    <source>
        <dbReference type="SAM" id="MobiDB-lite"/>
    </source>
</evidence>
<sequence length="88" mass="9583">MANSAQARKRARQGVKQRIHNAGLRSTLRTAVKRVQKAIVAGDKAAAQSIFQESVAVIDRIADKNIIHKNKAARQKSRLSAQIKVLGA</sequence>
<keyword evidence="11" id="KW-1185">Reference proteome</keyword>
<gene>
    <name evidence="8 10" type="primary">rpsT</name>
    <name evidence="10" type="ORF">AW11_01959</name>
</gene>
<dbReference type="PANTHER" id="PTHR33398">
    <property type="entry name" value="30S RIBOSOMAL PROTEIN S20"/>
    <property type="match status" value="1"/>
</dbReference>
<dbReference type="NCBIfam" id="TIGR00029">
    <property type="entry name" value="S20"/>
    <property type="match status" value="1"/>
</dbReference>
<evidence type="ECO:0000256" key="6">
    <source>
        <dbReference type="ARBA" id="ARBA00023274"/>
    </source>
</evidence>
<dbReference type="eggNOG" id="COG0268">
    <property type="taxonomic scope" value="Bacteria"/>
</dbReference>
<protein>
    <recommendedName>
        <fullName evidence="7 8">Small ribosomal subunit protein bS20</fullName>
    </recommendedName>
</protein>
<dbReference type="AlphaFoldDB" id="A0A011PN31"/>
<dbReference type="EMBL" id="JEMY01000024">
    <property type="protein sequence ID" value="EXI88856.1"/>
    <property type="molecule type" value="Genomic_DNA"/>
</dbReference>
<dbReference type="Gene3D" id="1.20.58.110">
    <property type="entry name" value="Ribosomal protein S20"/>
    <property type="match status" value="1"/>
</dbReference>